<gene>
    <name evidence="3" type="ORF">ENT78_08835</name>
</gene>
<name>A0A7V4KEB9_FERPE</name>
<dbReference type="InterPro" id="IPR044910">
    <property type="entry name" value="TM_1086_SG_dom"/>
</dbReference>
<evidence type="ECO:0000259" key="1">
    <source>
        <dbReference type="Pfam" id="PF14505"/>
    </source>
</evidence>
<dbReference type="InterPro" id="IPR029433">
    <property type="entry name" value="DUF4438_N"/>
</dbReference>
<dbReference type="Gene3D" id="2.102.30.10">
    <property type="entry name" value="tm1086 (SG structure) domain"/>
    <property type="match status" value="1"/>
</dbReference>
<dbReference type="InterPro" id="IPR044909">
    <property type="entry name" value="TM_1086_sf"/>
</dbReference>
<dbReference type="Pfam" id="PF14505">
    <property type="entry name" value="DUF4438"/>
    <property type="match status" value="1"/>
</dbReference>
<dbReference type="Gene3D" id="2.40.10.170">
    <property type="match status" value="1"/>
</dbReference>
<feature type="domain" description="DUF4438" evidence="1">
    <location>
        <begin position="39"/>
        <end position="167"/>
    </location>
</feature>
<dbReference type="EMBL" id="DSZZ01000413">
    <property type="protein sequence ID" value="HGU53606.1"/>
    <property type="molecule type" value="Genomic_DNA"/>
</dbReference>
<dbReference type="Gene3D" id="4.10.1180.10">
    <property type="entry name" value="tm1086 domain"/>
    <property type="match status" value="1"/>
</dbReference>
<evidence type="ECO:0000313" key="3">
    <source>
        <dbReference type="EMBL" id="HGU53606.1"/>
    </source>
</evidence>
<organism evidence="3">
    <name type="scientific">Fervidobacterium pennivorans</name>
    <dbReference type="NCBI Taxonomy" id="93466"/>
    <lineage>
        <taxon>Bacteria</taxon>
        <taxon>Thermotogati</taxon>
        <taxon>Thermotogota</taxon>
        <taxon>Thermotogae</taxon>
        <taxon>Thermotogales</taxon>
        <taxon>Fervidobacteriaceae</taxon>
        <taxon>Fervidobacterium</taxon>
    </lineage>
</organism>
<feature type="domain" description="DUF4438" evidence="2">
    <location>
        <begin position="168"/>
        <end position="292"/>
    </location>
</feature>
<dbReference type="Pfam" id="PF20999">
    <property type="entry name" value="DUF4438_C"/>
    <property type="match status" value="1"/>
</dbReference>
<sequence>MKEVNKKKENNPVKTNKDHVVQLSILVEVAHPVVRMPVVDGHGTSFYIPGVGGITYNFGLGDNAFKMHGDHIEPDVSTKNKDKDLNPTCMALACIGNEATVISGDAKGMKGYVIGKHGGIDHILIWFPEKEKLAVGDKIQIKAWGQGLEIVNYPEIKVMNIDPDLFEKIPIRIKNGKLHVPVTAIVPAHLTGSGIGAGNPAATDYDMNTLDKEEIKKFKLDKVGIGDLVAISDHYNGYGAGGYKEGAVSIGVVVHSNCYKTGHGPGMVIIMTSKEGNIVPVLDKDSNIKNYLNIR</sequence>
<protein>
    <submittedName>
        <fullName evidence="3">DUF4438 domain-containing protein</fullName>
    </submittedName>
</protein>
<comment type="caution">
    <text evidence="3">The sequence shown here is derived from an EMBL/GenBank/DDBJ whole genome shotgun (WGS) entry which is preliminary data.</text>
</comment>
<dbReference type="AlphaFoldDB" id="A0A7V4KEB9"/>
<evidence type="ECO:0000259" key="2">
    <source>
        <dbReference type="Pfam" id="PF20999"/>
    </source>
</evidence>
<reference evidence="3" key="1">
    <citation type="journal article" date="2020" name="mSystems">
        <title>Genome- and Community-Level Interaction Insights into Carbon Utilization and Element Cycling Functions of Hydrothermarchaeota in Hydrothermal Sediment.</title>
        <authorList>
            <person name="Zhou Z."/>
            <person name="Liu Y."/>
            <person name="Xu W."/>
            <person name="Pan J."/>
            <person name="Luo Z.H."/>
            <person name="Li M."/>
        </authorList>
    </citation>
    <scope>NUCLEOTIDE SEQUENCE [LARGE SCALE GENOMIC DNA]</scope>
    <source>
        <strain evidence="3">SpSt-61</strain>
    </source>
</reference>
<accession>A0A7V4KEB9</accession>
<proteinExistence type="predicted"/>
<dbReference type="InterPro" id="IPR048399">
    <property type="entry name" value="DUF4438_C"/>
</dbReference>